<protein>
    <recommendedName>
        <fullName evidence="5">Lipoprotein</fullName>
    </recommendedName>
</protein>
<reference evidence="2" key="2">
    <citation type="journal article" date="2020" name="Microbiol. Resour. Announc.">
        <title>Complete Genome Sequence of Vibrio rotiferianus Strain AM7.</title>
        <authorList>
            <person name="Miyazaki K."/>
            <person name="Wiseschart A."/>
            <person name="Pootanakit K."/>
            <person name="Kitahara K."/>
        </authorList>
    </citation>
    <scope>NUCLEOTIDE SEQUENCE</scope>
    <source>
        <strain evidence="2">AM7</strain>
    </source>
</reference>
<name>A0A510I1U7_9VIBR</name>
<reference evidence="4" key="1">
    <citation type="submission" date="2019-07" db="EMBL/GenBank/DDBJ databases">
        <title>Complete Genome Sequences of Vibrion rotiferianus strain AM7.</title>
        <authorList>
            <person name="Miyazaki K."/>
            <person name="Wiseschart A."/>
            <person name="Pootanakit K."/>
            <person name="Ishimori K."/>
            <person name="Kitahara K."/>
        </authorList>
    </citation>
    <scope>NUCLEOTIDE SEQUENCE [LARGE SCALE GENOMIC DNA]</scope>
    <source>
        <strain evidence="4">AM7</strain>
    </source>
</reference>
<keyword evidence="1" id="KW-0732">Signal</keyword>
<evidence type="ECO:0008006" key="5">
    <source>
        <dbReference type="Google" id="ProtNLM"/>
    </source>
</evidence>
<dbReference type="AlphaFoldDB" id="A0A510I1U7"/>
<feature type="chain" id="PRO_5036363145" description="Lipoprotein" evidence="1">
    <location>
        <begin position="23"/>
        <end position="231"/>
    </location>
</feature>
<evidence type="ECO:0000313" key="4">
    <source>
        <dbReference type="Proteomes" id="UP000315115"/>
    </source>
</evidence>
<gene>
    <name evidence="2" type="ORF">VroAM7_00240</name>
    <name evidence="3" type="ORF">VroAM7_05600</name>
</gene>
<proteinExistence type="predicted"/>
<evidence type="ECO:0000313" key="3">
    <source>
        <dbReference type="EMBL" id="BBL87907.1"/>
    </source>
</evidence>
<dbReference type="EMBL" id="AP019798">
    <property type="protein sequence ID" value="BBL87907.1"/>
    <property type="molecule type" value="Genomic_DNA"/>
</dbReference>
<evidence type="ECO:0000256" key="1">
    <source>
        <dbReference type="SAM" id="SignalP"/>
    </source>
</evidence>
<dbReference type="EMBL" id="AP019798">
    <property type="protein sequence ID" value="BBL87371.1"/>
    <property type="molecule type" value="Genomic_DNA"/>
</dbReference>
<accession>A0A510I1U7</accession>
<dbReference type="Proteomes" id="UP000315115">
    <property type="component" value="Chromosome 1"/>
</dbReference>
<feature type="signal peptide" evidence="1">
    <location>
        <begin position="1"/>
        <end position="22"/>
    </location>
</feature>
<dbReference type="PROSITE" id="PS51257">
    <property type="entry name" value="PROKAR_LIPOPROTEIN"/>
    <property type="match status" value="1"/>
</dbReference>
<evidence type="ECO:0000313" key="2">
    <source>
        <dbReference type="EMBL" id="BBL87371.1"/>
    </source>
</evidence>
<sequence>MKKALCYSVALSTSLLFGCASSPNISYNYSGNTVTYSTPSNEQISTAYVGDSILRQDIYKEVEALNLQSPVKYGLYHFPSGNYEKIGNDDKYNFFEPLSTEETGAALNQEGNARIYVQAIAVEKGSSAQICPIHAVSGMACLNAKFNVEKTKSKKGTSFEQTLIYNGTTGSKINVGYREFANETARPAYNNRVEYDLTKSKSISYKGAEIMVIEADNNAITYKVISPFHSK</sequence>
<organism evidence="2 4">
    <name type="scientific">Vibrio rotiferianus</name>
    <dbReference type="NCBI Taxonomy" id="190895"/>
    <lineage>
        <taxon>Bacteria</taxon>
        <taxon>Pseudomonadati</taxon>
        <taxon>Pseudomonadota</taxon>
        <taxon>Gammaproteobacteria</taxon>
        <taxon>Vibrionales</taxon>
        <taxon>Vibrionaceae</taxon>
        <taxon>Vibrio</taxon>
    </lineage>
</organism>
<dbReference type="RefSeq" id="WP_143691627.1">
    <property type="nucleotide sequence ID" value="NZ_AP019798.1"/>
</dbReference>